<dbReference type="PANTHER" id="PTHR12110:SF41">
    <property type="entry name" value="INOSOSE DEHYDRATASE"/>
    <property type="match status" value="1"/>
</dbReference>
<protein>
    <submittedName>
        <fullName evidence="2">Xylose isomerase-like TIM barrel</fullName>
    </submittedName>
</protein>
<sequence length="333" mass="37074">MRNTPSPYNRLPRRDFLKQTAAQVLTGTAVAGILQAQHELLAGEDAKAKSKPAAGYQLGAFTKSFQDMPIPEVCKAFKSIGLDGLDLTVRPKGHILPENAEKELPQACAAAKDAGVKILFLTTMIDEPDKNAERILATAQEQGIDRVKIGYYRYQTFGTLAQQLKETTKKIGKVAKLCQKYEILPCVHVHSNAFLPSHGTQLYQLIQDYSPQEVGAYVDMLHMVKEGSGDGWRQGLDLLAPWIALCAVKNFSWERGDGRDKHGHQKWEVKTVPVADGISPIPDYVAALRKLGYEGTFSLHSEYKGRHSWKELSTQECLDQTAVDAKYFRSLWS</sequence>
<accession>A0A517VM81</accession>
<organism evidence="2 3">
    <name type="scientific">Gimesia algae</name>
    <dbReference type="NCBI Taxonomy" id="2527971"/>
    <lineage>
        <taxon>Bacteria</taxon>
        <taxon>Pseudomonadati</taxon>
        <taxon>Planctomycetota</taxon>
        <taxon>Planctomycetia</taxon>
        <taxon>Planctomycetales</taxon>
        <taxon>Planctomycetaceae</taxon>
        <taxon>Gimesia</taxon>
    </lineage>
</organism>
<dbReference type="RefSeq" id="WP_145232062.1">
    <property type="nucleotide sequence ID" value="NZ_CP036343.1"/>
</dbReference>
<evidence type="ECO:0000259" key="1">
    <source>
        <dbReference type="Pfam" id="PF01261"/>
    </source>
</evidence>
<dbReference type="SUPFAM" id="SSF51658">
    <property type="entry name" value="Xylose isomerase-like"/>
    <property type="match status" value="1"/>
</dbReference>
<dbReference type="Gene3D" id="3.20.20.150">
    <property type="entry name" value="Divalent-metal-dependent TIM barrel enzymes"/>
    <property type="match status" value="1"/>
</dbReference>
<dbReference type="InterPro" id="IPR036237">
    <property type="entry name" value="Xyl_isomerase-like_sf"/>
</dbReference>
<feature type="domain" description="Xylose isomerase-like TIM barrel" evidence="1">
    <location>
        <begin position="76"/>
        <end position="305"/>
    </location>
</feature>
<gene>
    <name evidence="2" type="ORF">Pan161_58220</name>
</gene>
<dbReference type="OrthoDB" id="248282at2"/>
<dbReference type="InterPro" id="IPR013022">
    <property type="entry name" value="Xyl_isomerase-like_TIM-brl"/>
</dbReference>
<dbReference type="AlphaFoldDB" id="A0A517VM81"/>
<keyword evidence="2" id="KW-0413">Isomerase</keyword>
<dbReference type="EMBL" id="CP036343">
    <property type="protein sequence ID" value="QDT94129.1"/>
    <property type="molecule type" value="Genomic_DNA"/>
</dbReference>
<name>A0A517VM81_9PLAN</name>
<dbReference type="PANTHER" id="PTHR12110">
    <property type="entry name" value="HYDROXYPYRUVATE ISOMERASE"/>
    <property type="match status" value="1"/>
</dbReference>
<dbReference type="PROSITE" id="PS51318">
    <property type="entry name" value="TAT"/>
    <property type="match status" value="1"/>
</dbReference>
<reference evidence="2 3" key="1">
    <citation type="submission" date="2019-02" db="EMBL/GenBank/DDBJ databases">
        <title>Deep-cultivation of Planctomycetes and their phenomic and genomic characterization uncovers novel biology.</title>
        <authorList>
            <person name="Wiegand S."/>
            <person name="Jogler M."/>
            <person name="Boedeker C."/>
            <person name="Pinto D."/>
            <person name="Vollmers J."/>
            <person name="Rivas-Marin E."/>
            <person name="Kohn T."/>
            <person name="Peeters S.H."/>
            <person name="Heuer A."/>
            <person name="Rast P."/>
            <person name="Oberbeckmann S."/>
            <person name="Bunk B."/>
            <person name="Jeske O."/>
            <person name="Meyerdierks A."/>
            <person name="Storesund J.E."/>
            <person name="Kallscheuer N."/>
            <person name="Luecker S."/>
            <person name="Lage O.M."/>
            <person name="Pohl T."/>
            <person name="Merkel B.J."/>
            <person name="Hornburger P."/>
            <person name="Mueller R.-W."/>
            <person name="Bruemmer F."/>
            <person name="Labrenz M."/>
            <person name="Spormann A.M."/>
            <person name="Op den Camp H."/>
            <person name="Overmann J."/>
            <person name="Amann R."/>
            <person name="Jetten M.S.M."/>
            <person name="Mascher T."/>
            <person name="Medema M.H."/>
            <person name="Devos D.P."/>
            <person name="Kaster A.-K."/>
            <person name="Ovreas L."/>
            <person name="Rohde M."/>
            <person name="Galperin M.Y."/>
            <person name="Jogler C."/>
        </authorList>
    </citation>
    <scope>NUCLEOTIDE SEQUENCE [LARGE SCALE GENOMIC DNA]</scope>
    <source>
        <strain evidence="2 3">Pan161</strain>
    </source>
</reference>
<dbReference type="GO" id="GO:0016853">
    <property type="term" value="F:isomerase activity"/>
    <property type="evidence" value="ECO:0007669"/>
    <property type="project" value="UniProtKB-KW"/>
</dbReference>
<evidence type="ECO:0000313" key="3">
    <source>
        <dbReference type="Proteomes" id="UP000316855"/>
    </source>
</evidence>
<keyword evidence="3" id="KW-1185">Reference proteome</keyword>
<dbReference type="InterPro" id="IPR050312">
    <property type="entry name" value="IolE/XylAMocC-like"/>
</dbReference>
<evidence type="ECO:0000313" key="2">
    <source>
        <dbReference type="EMBL" id="QDT94129.1"/>
    </source>
</evidence>
<dbReference type="InterPro" id="IPR006311">
    <property type="entry name" value="TAT_signal"/>
</dbReference>
<dbReference type="Proteomes" id="UP000316855">
    <property type="component" value="Chromosome"/>
</dbReference>
<proteinExistence type="predicted"/>
<dbReference type="KEGG" id="gax:Pan161_58220"/>
<dbReference type="Pfam" id="PF01261">
    <property type="entry name" value="AP_endonuc_2"/>
    <property type="match status" value="1"/>
</dbReference>